<accession>A0AC34QHL7</accession>
<protein>
    <submittedName>
        <fullName evidence="2">Laminin subunit beta-1</fullName>
    </submittedName>
</protein>
<evidence type="ECO:0000313" key="2">
    <source>
        <dbReference type="WBParaSite" id="JU765_v2.g16367.t1"/>
    </source>
</evidence>
<name>A0AC34QHL7_9BILA</name>
<proteinExistence type="predicted"/>
<reference evidence="2" key="1">
    <citation type="submission" date="2022-11" db="UniProtKB">
        <authorList>
            <consortium name="WormBaseParasite"/>
        </authorList>
    </citation>
    <scope>IDENTIFICATION</scope>
</reference>
<dbReference type="WBParaSite" id="JU765_v2.g16367.t1">
    <property type="protein sequence ID" value="JU765_v2.g16367.t1"/>
    <property type="gene ID" value="JU765_v2.g16367"/>
</dbReference>
<organism evidence="1 2">
    <name type="scientific">Panagrolaimus sp. JU765</name>
    <dbReference type="NCBI Taxonomy" id="591449"/>
    <lineage>
        <taxon>Eukaryota</taxon>
        <taxon>Metazoa</taxon>
        <taxon>Ecdysozoa</taxon>
        <taxon>Nematoda</taxon>
        <taxon>Chromadorea</taxon>
        <taxon>Rhabditida</taxon>
        <taxon>Tylenchina</taxon>
        <taxon>Panagrolaimomorpha</taxon>
        <taxon>Panagrolaimoidea</taxon>
        <taxon>Panagrolaimidae</taxon>
        <taxon>Panagrolaimus</taxon>
    </lineage>
</organism>
<dbReference type="Proteomes" id="UP000887576">
    <property type="component" value="Unplaced"/>
</dbReference>
<evidence type="ECO:0000313" key="1">
    <source>
        <dbReference type="Proteomes" id="UP000887576"/>
    </source>
</evidence>
<sequence>MWVSQRCFWAFLMLLAFVALRPRAEEAAAEEEDLCNDRSCYPATGNLLIGRKHRLHASSTCGLQRQERYCIVSHLEDKTKCFYCDSRQPWAANREPNKLSHRIENVVTENYNDRTKNWWQSENGVQNVSIRFDLEAEFHFTHLIMTFRSFRPSAMIIERSADFGKTWKIYRYFAYDCSRTFSNIPEGPPKRHDDVICTQKYSDLAPSTGGEVVYKVISPHIATENPYADEISNLLKITNLRINFTKLHTLGDDLLDYRPEIDEKYYYALYELVIRGSCSCYGHAQRCLPIREEGASYDSMQQDMVHGRCDCTHNTKGLNCEQCSDFYNDGPWRPAIHDQSNECRRCNCNGHASRCHFDQAVYNASGFTSGGVCDDCAHNTQGKNCEQCKPYFYRDPFREIHDAYVCRPCECDQRGSLNDGICEGEEDPGRGLIAGKCYCKTNVDGKNCNRCKNGFWDLRADDPDGCKKCTCNLLGTWNNEGCNKDDGSCTCKRRVTGENCDQCLPEHYGLSEEPEGCKPCDCELGGAYDNQCDVITGACKCREHFTGRRCNVSDSSYFCPNIDFHVYEAEDAVVTNGKVITREGSGEVRTWTGDGFQQVKQGTNLTFIVEDLIKSGDYNLVIRYEMDSHDRSGWEDIQINIVRPGEPDPDGPCANILASEDFVIARLYGGYRYTEITPPLCLDRNTRYEIRIYIGPKRIGSSDYSASALIDSIVLSPPTDSLEIFKGEASRARKEQFDRYQCRHAILQNIPYERQSPECIRFICPVAGIIFEKAVECDCDPTGSKSGICRVAGGQCECKPNVVGRRCDKCAAGTYGFGPEGCSKCSCDNVGSLSYDCDKHSGQCKCKDKGITGRQCNECQPGFWSFPECRTCQCNGHASLCDQKTGACIECRNLTNGHNCERCQDGYYGDPRLGVNRPCKPCPCPGGPGSGKQHAFTCYLKPSHDYPSSDIVCNCKNGYTGERCDQCSINYWGNPQDVGGSCEICDCNGNIDRSIEGSCDAKTGECLKCLHNTEGTMCENCIEGYYGDAKIRSCQRCICNHLGSNTLNGACDRVTGQCPCLPNVVGMQCDECAPRHFNLSSGAGCSACACDPTGVITGSDGEPLLDCNHIDGQCHCKAERGGRTCSECQDYYWGDPVNGECKRCECDTYGAATAQCHRNNGTCICRPGSGGPLCNECARGYTGRWPQCQACGECFDNWDRILTHLKQKLDALIERANNIEDKGISSQFDSQFESMEKNLANIGEQLSAVNVSQADIAAMRKSMKELIKEIEASNKLIEDRSNRLTKLSTNVDLANEYVERLNDTAKTLTALADALNKNATEIRKSDINGALDIIRDALEVVANAEKTAAEEVNKLANAETERVRAKNLLEQHDKDFQAQYQENQDALRSVESKISIIDNDLPWLNKQVCGAESAPCDALCGGPGSHCSFCGGTSCSGAISDGKKANEFAKDADELVKMKQDEAEDLLKRIRNISSDVTSGKQEADSAYSIIKDAADEANKTRTEMIELIEKLENMMTSSGVQPNEIYDLAEDIIKNDIPYGEKEIKELSDKIRQKVAETKDTDKILAETSGNKTMANELQKSAEEASKRASEIRNVTLEIREALKQTEEAQKAAEEKLKAARAKIKKAKSDLTSSDDSISSLEQKARNTSEIVKKLKTVTDNLKAEYIKITSSSTTASNSSNLANEIASDLKNRQEAIEEKYNQVKEQLENRENGNDERKDRASKLRQRTNKLLSKIKQHNDEIESLEKNADTLEIELNEYEGKLDALSNEVEIITKQLTQRADYHSTCDA</sequence>